<gene>
    <name evidence="5" type="ORF">AXI58_19315</name>
</gene>
<dbReference type="InterPro" id="IPR012338">
    <property type="entry name" value="Beta-lactam/transpept-like"/>
</dbReference>
<organism evidence="5 6">
    <name type="scientific">Bacillus nakamurai</name>
    <dbReference type="NCBI Taxonomy" id="1793963"/>
    <lineage>
        <taxon>Bacteria</taxon>
        <taxon>Bacillati</taxon>
        <taxon>Bacillota</taxon>
        <taxon>Bacilli</taxon>
        <taxon>Bacillales</taxon>
        <taxon>Bacillaceae</taxon>
        <taxon>Bacillus</taxon>
    </lineage>
</organism>
<keyword evidence="6" id="KW-1185">Reference proteome</keyword>
<dbReference type="Proteomes" id="UP000075430">
    <property type="component" value="Unassembled WGS sequence"/>
</dbReference>
<dbReference type="Gene3D" id="3.40.710.10">
    <property type="entry name" value="DD-peptidase/beta-lactamase superfamily"/>
    <property type="match status" value="1"/>
</dbReference>
<evidence type="ECO:0000256" key="1">
    <source>
        <dbReference type="ARBA" id="ARBA00004370"/>
    </source>
</evidence>
<reference evidence="6" key="1">
    <citation type="submission" date="2016-02" db="EMBL/GenBank/DDBJ databases">
        <authorList>
            <person name="Dunlap C."/>
        </authorList>
    </citation>
    <scope>NUCLEOTIDE SEQUENCE [LARGE SCALE GENOMIC DNA]</scope>
    <source>
        <strain evidence="6">NRRL B-41092</strain>
    </source>
</reference>
<accession>A0A150F517</accession>
<comment type="caution">
    <text evidence="5">The sequence shown here is derived from an EMBL/GenBank/DDBJ whole genome shotgun (WGS) entry which is preliminary data.</text>
</comment>
<evidence type="ECO:0000313" key="5">
    <source>
        <dbReference type="EMBL" id="KXZ17450.1"/>
    </source>
</evidence>
<dbReference type="AlphaFoldDB" id="A0A150F517"/>
<dbReference type="Pfam" id="PF00144">
    <property type="entry name" value="Beta-lactamase"/>
    <property type="match status" value="1"/>
</dbReference>
<name>A0A150F517_9BACI</name>
<evidence type="ECO:0000259" key="4">
    <source>
        <dbReference type="Pfam" id="PF11954"/>
    </source>
</evidence>
<dbReference type="SUPFAM" id="SSF56601">
    <property type="entry name" value="beta-lactamase/transpeptidase-like"/>
    <property type="match status" value="1"/>
</dbReference>
<feature type="domain" description="Beta-lactamase-related" evidence="3">
    <location>
        <begin position="11"/>
        <end position="339"/>
    </location>
</feature>
<comment type="subcellular location">
    <subcellularLocation>
        <location evidence="1">Membrane</location>
    </subcellularLocation>
</comment>
<keyword evidence="2" id="KW-0472">Membrane</keyword>
<feature type="domain" description="Peptidase S12 Pab87-related C-terminal" evidence="4">
    <location>
        <begin position="363"/>
        <end position="442"/>
    </location>
</feature>
<dbReference type="PANTHER" id="PTHR46825:SF11">
    <property type="entry name" value="PENICILLIN-BINDING PROTEIN 4"/>
    <property type="match status" value="1"/>
</dbReference>
<proteinExistence type="predicted"/>
<dbReference type="Pfam" id="PF11954">
    <property type="entry name" value="DUF3471"/>
    <property type="match status" value="1"/>
</dbReference>
<dbReference type="InterPro" id="IPR050491">
    <property type="entry name" value="AmpC-like"/>
</dbReference>
<dbReference type="PANTHER" id="PTHR46825">
    <property type="entry name" value="D-ALANYL-D-ALANINE-CARBOXYPEPTIDASE/ENDOPEPTIDASE AMPH"/>
    <property type="match status" value="1"/>
</dbReference>
<evidence type="ECO:0000256" key="2">
    <source>
        <dbReference type="ARBA" id="ARBA00023136"/>
    </source>
</evidence>
<dbReference type="InterPro" id="IPR021860">
    <property type="entry name" value="Peptidase_S12_Pab87-rel_C"/>
</dbReference>
<protein>
    <submittedName>
        <fullName evidence="5">Penicillin-binding protein</fullName>
    </submittedName>
</protein>
<sequence length="454" mass="51990">MSVNNKKKQAFEDLFSALGEKHEINGAVLAAENGRILYQGSFGDAELKTNRPLNDQSIFELASVSKPFTALGMIILEQQGKLRYDDMIERWLPDFPYTGITIRHLLQHTSGLPDYIELFLEHWDRDNIAVNQDVINMLIKHRPAAYFPPNEGWLYSNTGYVVLAVIIEKASGMSFAEFMKHAVFLPLGMSGTRVYNRRLNNENIPNYAYGYVYDVHSGEYILPDELEETNYVVYLDGIQGDGTINSSIRDLYLFDQALYTEEIISKDSKDQAFSPGYWNEEEDFGYGFGWVIQNSPDKGKVMSHSGGWPGYSTLMLRYTDQNKTLIYFSNMEQEDQFEQAVIAAAENILFDQPYVMPKRPADQKKADVNPAIYSRYIGTYSFQDETHASVTVTEDRLYMKIDGQTPFELFPLTETRYFVRALPVEIQFAADKEQTAAHFVLFQDGREETAVRLN</sequence>
<dbReference type="EMBL" id="LSBA01000021">
    <property type="protein sequence ID" value="KXZ17450.1"/>
    <property type="molecule type" value="Genomic_DNA"/>
</dbReference>
<dbReference type="InterPro" id="IPR001466">
    <property type="entry name" value="Beta-lactam-related"/>
</dbReference>
<evidence type="ECO:0000259" key="3">
    <source>
        <dbReference type="Pfam" id="PF00144"/>
    </source>
</evidence>
<evidence type="ECO:0000313" key="6">
    <source>
        <dbReference type="Proteomes" id="UP000075430"/>
    </source>
</evidence>
<dbReference type="STRING" id="1793963.AXI58_19315"/>
<dbReference type="GO" id="GO:0016020">
    <property type="term" value="C:membrane"/>
    <property type="evidence" value="ECO:0007669"/>
    <property type="project" value="UniProtKB-SubCell"/>
</dbReference>